<dbReference type="Pfam" id="PF03281">
    <property type="entry name" value="Mab-21"/>
    <property type="match status" value="1"/>
</dbReference>
<reference evidence="2" key="2">
    <citation type="submission" date="2020-11" db="EMBL/GenBank/DDBJ databases">
        <authorList>
            <person name="McCartney M.A."/>
            <person name="Auch B."/>
            <person name="Kono T."/>
            <person name="Mallez S."/>
            <person name="Becker A."/>
            <person name="Gohl D.M."/>
            <person name="Silverstein K.A.T."/>
            <person name="Koren S."/>
            <person name="Bechman K.B."/>
            <person name="Herman A."/>
            <person name="Abrahante J.E."/>
            <person name="Garbe J."/>
        </authorList>
    </citation>
    <scope>NUCLEOTIDE SEQUENCE</scope>
    <source>
        <strain evidence="2">Duluth1</strain>
        <tissue evidence="2">Whole animal</tissue>
    </source>
</reference>
<gene>
    <name evidence="2" type="ORF">DPMN_040111</name>
</gene>
<reference evidence="2" key="1">
    <citation type="journal article" date="2019" name="bioRxiv">
        <title>The Genome of the Zebra Mussel, Dreissena polymorpha: A Resource for Invasive Species Research.</title>
        <authorList>
            <person name="McCartney M.A."/>
            <person name="Auch B."/>
            <person name="Kono T."/>
            <person name="Mallez S."/>
            <person name="Zhang Y."/>
            <person name="Obille A."/>
            <person name="Becker A."/>
            <person name="Abrahante J.E."/>
            <person name="Garbe J."/>
            <person name="Badalamenti J.P."/>
            <person name="Herman A."/>
            <person name="Mangelson H."/>
            <person name="Liachko I."/>
            <person name="Sullivan S."/>
            <person name="Sone E.D."/>
            <person name="Koren S."/>
            <person name="Silverstein K.A.T."/>
            <person name="Beckman K.B."/>
            <person name="Gohl D.M."/>
        </authorList>
    </citation>
    <scope>NUCLEOTIDE SEQUENCE</scope>
    <source>
        <strain evidence="2">Duluth1</strain>
        <tissue evidence="2">Whole animal</tissue>
    </source>
</reference>
<dbReference type="InterPro" id="IPR046903">
    <property type="entry name" value="Mab-21-like_nuc_Trfase"/>
</dbReference>
<comment type="caution">
    <text evidence="2">The sequence shown here is derived from an EMBL/GenBank/DDBJ whole genome shotgun (WGS) entry which is preliminary data.</text>
</comment>
<keyword evidence="3" id="KW-1185">Reference proteome</keyword>
<accession>A0A9D4CUF3</accession>
<dbReference type="Proteomes" id="UP000828390">
    <property type="component" value="Unassembled WGS sequence"/>
</dbReference>
<dbReference type="EMBL" id="JAIWYP010000011">
    <property type="protein sequence ID" value="KAH3733678.1"/>
    <property type="molecule type" value="Genomic_DNA"/>
</dbReference>
<protein>
    <recommendedName>
        <fullName evidence="1">Mab-21-like nucleotidyltransferase domain-containing protein</fullName>
    </recommendedName>
</protein>
<evidence type="ECO:0000313" key="2">
    <source>
        <dbReference type="EMBL" id="KAH3733678.1"/>
    </source>
</evidence>
<proteinExistence type="predicted"/>
<evidence type="ECO:0000259" key="1">
    <source>
        <dbReference type="Pfam" id="PF03281"/>
    </source>
</evidence>
<evidence type="ECO:0000313" key="3">
    <source>
        <dbReference type="Proteomes" id="UP000828390"/>
    </source>
</evidence>
<dbReference type="AlphaFoldDB" id="A0A9D4CUF3"/>
<name>A0A9D4CUF3_DREPO</name>
<feature type="domain" description="Mab-21-like nucleotidyltransferase" evidence="1">
    <location>
        <begin position="48"/>
        <end position="180"/>
    </location>
</feature>
<sequence>MDELAVFKGVLCVEAGINLHNIPEDIDVFRMDTRVYQGHCILLQERPANARYDEITNALCDDGYGNVILSSSLFLDECQAAMTKYHELGFPVVYHERAGPSIPMSLYDMVHHDKVVALRCHYPSILQKWAARPRYWPSPDIVKKVVSLGAYVTPVGFRHSEYKHIEWRICFNTGEAQLVNDLHDTQTKVDVIL</sequence>
<organism evidence="2 3">
    <name type="scientific">Dreissena polymorpha</name>
    <name type="common">Zebra mussel</name>
    <name type="synonym">Mytilus polymorpha</name>
    <dbReference type="NCBI Taxonomy" id="45954"/>
    <lineage>
        <taxon>Eukaryota</taxon>
        <taxon>Metazoa</taxon>
        <taxon>Spiralia</taxon>
        <taxon>Lophotrochozoa</taxon>
        <taxon>Mollusca</taxon>
        <taxon>Bivalvia</taxon>
        <taxon>Autobranchia</taxon>
        <taxon>Heteroconchia</taxon>
        <taxon>Euheterodonta</taxon>
        <taxon>Imparidentia</taxon>
        <taxon>Neoheterodontei</taxon>
        <taxon>Myida</taxon>
        <taxon>Dreissenoidea</taxon>
        <taxon>Dreissenidae</taxon>
        <taxon>Dreissena</taxon>
    </lineage>
</organism>